<accession>A0A1F6CHB5</accession>
<feature type="domain" description="Xylose isomerase-like TIM barrel" evidence="2">
    <location>
        <begin position="32"/>
        <end position="273"/>
    </location>
</feature>
<sequence>MKIIYAFRRVTLHPYNGGLDLPPGEHRAAFLKKSKEIGFEGLELGPSDAPEKEVRDLRKALEDAGLPCRAIRGGGINLRPRTTGGSRASMERALRYASWIGAPVLNTTIGMPMSKPGGPGTQVGEPTAQGSSREAREEDFERAARELRAVAPLASDLGLAVSIEIHQHCLADNSWSGLHLMALVDHPGVGLNPDLGNIYWNYDIPEESSEAAIQAMAPRAKYWHCKNLRRVHFPELSKTVFLQAPLPDGEIDYRFALTAMRRAGYQGDIAVEGLRLGDQFHGDGKSVAYLRELLKEQG</sequence>
<organism evidence="3 4">
    <name type="scientific">Handelsmanbacteria sp. (strain RIFCSPLOWO2_12_FULL_64_10)</name>
    <dbReference type="NCBI Taxonomy" id="1817868"/>
    <lineage>
        <taxon>Bacteria</taxon>
        <taxon>Candidatus Handelsmaniibacteriota</taxon>
    </lineage>
</organism>
<feature type="region of interest" description="Disordered" evidence="1">
    <location>
        <begin position="114"/>
        <end position="137"/>
    </location>
</feature>
<dbReference type="InterPro" id="IPR036237">
    <property type="entry name" value="Xyl_isomerase-like_sf"/>
</dbReference>
<dbReference type="InterPro" id="IPR050312">
    <property type="entry name" value="IolE/XylAMocC-like"/>
</dbReference>
<evidence type="ECO:0000259" key="2">
    <source>
        <dbReference type="Pfam" id="PF01261"/>
    </source>
</evidence>
<dbReference type="Pfam" id="PF01261">
    <property type="entry name" value="AP_endonuc_2"/>
    <property type="match status" value="1"/>
</dbReference>
<gene>
    <name evidence="3" type="ORF">A3F84_23985</name>
</gene>
<proteinExistence type="predicted"/>
<dbReference type="PANTHER" id="PTHR12110:SF41">
    <property type="entry name" value="INOSOSE DEHYDRATASE"/>
    <property type="match status" value="1"/>
</dbReference>
<dbReference type="Proteomes" id="UP000178606">
    <property type="component" value="Unassembled WGS sequence"/>
</dbReference>
<dbReference type="InterPro" id="IPR013022">
    <property type="entry name" value="Xyl_isomerase-like_TIM-brl"/>
</dbReference>
<dbReference type="AlphaFoldDB" id="A0A1F6CHB5"/>
<evidence type="ECO:0000256" key="1">
    <source>
        <dbReference type="SAM" id="MobiDB-lite"/>
    </source>
</evidence>
<evidence type="ECO:0000313" key="3">
    <source>
        <dbReference type="EMBL" id="OGG48555.1"/>
    </source>
</evidence>
<reference evidence="3 4" key="1">
    <citation type="journal article" date="2016" name="Nat. Commun.">
        <title>Thousands of microbial genomes shed light on interconnected biogeochemical processes in an aquifer system.</title>
        <authorList>
            <person name="Anantharaman K."/>
            <person name="Brown C.T."/>
            <person name="Hug L.A."/>
            <person name="Sharon I."/>
            <person name="Castelle C.J."/>
            <person name="Probst A.J."/>
            <person name="Thomas B.C."/>
            <person name="Singh A."/>
            <person name="Wilkins M.J."/>
            <person name="Karaoz U."/>
            <person name="Brodie E.L."/>
            <person name="Williams K.H."/>
            <person name="Hubbard S.S."/>
            <person name="Banfield J.F."/>
        </authorList>
    </citation>
    <scope>NUCLEOTIDE SEQUENCE [LARGE SCALE GENOMIC DNA]</scope>
    <source>
        <strain evidence="4">RIFCSPLOWO2_12_FULL_64_10</strain>
    </source>
</reference>
<dbReference type="SUPFAM" id="SSF51658">
    <property type="entry name" value="Xylose isomerase-like"/>
    <property type="match status" value="1"/>
</dbReference>
<evidence type="ECO:0000313" key="4">
    <source>
        <dbReference type="Proteomes" id="UP000178606"/>
    </source>
</evidence>
<dbReference type="PANTHER" id="PTHR12110">
    <property type="entry name" value="HYDROXYPYRUVATE ISOMERASE"/>
    <property type="match status" value="1"/>
</dbReference>
<dbReference type="EMBL" id="MFKF01000246">
    <property type="protein sequence ID" value="OGG48555.1"/>
    <property type="molecule type" value="Genomic_DNA"/>
</dbReference>
<comment type="caution">
    <text evidence="3">The sequence shown here is derived from an EMBL/GenBank/DDBJ whole genome shotgun (WGS) entry which is preliminary data.</text>
</comment>
<name>A0A1F6CHB5_HANXR</name>
<protein>
    <recommendedName>
        <fullName evidence="2">Xylose isomerase-like TIM barrel domain-containing protein</fullName>
    </recommendedName>
</protein>
<dbReference type="Gene3D" id="3.20.20.150">
    <property type="entry name" value="Divalent-metal-dependent TIM barrel enzymes"/>
    <property type="match status" value="1"/>
</dbReference>